<evidence type="ECO:0008006" key="4">
    <source>
        <dbReference type="Google" id="ProtNLM"/>
    </source>
</evidence>
<name>A0ABT4HBH2_MYCIR</name>
<evidence type="ECO:0000313" key="3">
    <source>
        <dbReference type="Proteomes" id="UP001084650"/>
    </source>
</evidence>
<feature type="region of interest" description="Disordered" evidence="1">
    <location>
        <begin position="139"/>
        <end position="178"/>
    </location>
</feature>
<gene>
    <name evidence="2" type="ORF">OY187_03985</name>
</gene>
<proteinExistence type="predicted"/>
<accession>A0ABT4HBH2</accession>
<feature type="compositionally biased region" description="Low complexity" evidence="1">
    <location>
        <begin position="7"/>
        <end position="18"/>
    </location>
</feature>
<keyword evidence="3" id="KW-1185">Reference proteome</keyword>
<comment type="caution">
    <text evidence="2">The sequence shown here is derived from an EMBL/GenBank/DDBJ whole genome shotgun (WGS) entry which is preliminary data.</text>
</comment>
<dbReference type="EMBL" id="JAPQYE010000001">
    <property type="protein sequence ID" value="MCZ0727196.1"/>
    <property type="molecule type" value="Genomic_DNA"/>
</dbReference>
<dbReference type="Proteomes" id="UP001084650">
    <property type="component" value="Unassembled WGS sequence"/>
</dbReference>
<reference evidence="2" key="1">
    <citation type="submission" date="2022-12" db="EMBL/GenBank/DDBJ databases">
        <title>Whole genome sequence of Mycolicibacterium iranicum strain SBH312.</title>
        <authorList>
            <person name="Jani J."/>
            <person name="Arifin Mustapha Z."/>
            <person name="Ahmed K."/>
            <person name="Kai Ling C."/>
        </authorList>
    </citation>
    <scope>NUCLEOTIDE SEQUENCE</scope>
    <source>
        <strain evidence="2">SBH312</strain>
    </source>
</reference>
<dbReference type="RefSeq" id="WP_268785333.1">
    <property type="nucleotide sequence ID" value="NZ_JAPQYE010000001.1"/>
</dbReference>
<evidence type="ECO:0000313" key="2">
    <source>
        <dbReference type="EMBL" id="MCZ0727196.1"/>
    </source>
</evidence>
<protein>
    <recommendedName>
        <fullName evidence="4">Scaffolding protein</fullName>
    </recommendedName>
</protein>
<evidence type="ECO:0000256" key="1">
    <source>
        <dbReference type="SAM" id="MobiDB-lite"/>
    </source>
</evidence>
<organism evidence="2 3">
    <name type="scientific">Mycolicibacterium iranicum</name>
    <name type="common">Mycobacterium iranicum</name>
    <dbReference type="NCBI Taxonomy" id="912594"/>
    <lineage>
        <taxon>Bacteria</taxon>
        <taxon>Bacillati</taxon>
        <taxon>Actinomycetota</taxon>
        <taxon>Actinomycetes</taxon>
        <taxon>Mycobacteriales</taxon>
        <taxon>Mycobacteriaceae</taxon>
        <taxon>Mycolicibacterium</taxon>
    </lineage>
</organism>
<sequence length="178" mass="19202">MTTPNNDTTSAPATDTTAISEAVNSDGDNPEIGIADTAEQNDTPTDADAEHESSNGEAAKRRRQLREAQTELATVRDQLTTYQRRHAEQVIADVLANPADLFDIGQADLADYLDDNGDIRTDELRAAAGTLIEQRPQLGANYIPPMPDNYDFGTGARSESAPGGASWSAVLSDQRRRQ</sequence>
<feature type="region of interest" description="Disordered" evidence="1">
    <location>
        <begin position="1"/>
        <end position="67"/>
    </location>
</feature>